<proteinExistence type="predicted"/>
<protein>
    <submittedName>
        <fullName evidence="1">Uncharacterized protein</fullName>
    </submittedName>
</protein>
<dbReference type="Gene3D" id="3.80.10.10">
    <property type="entry name" value="Ribonuclease Inhibitor"/>
    <property type="match status" value="1"/>
</dbReference>
<keyword evidence="2" id="KW-1185">Reference proteome</keyword>
<dbReference type="InterPro" id="IPR032675">
    <property type="entry name" value="LRR_dom_sf"/>
</dbReference>
<dbReference type="SUPFAM" id="SSF52058">
    <property type="entry name" value="L domain-like"/>
    <property type="match status" value="1"/>
</dbReference>
<sequence>MGESLGSRLIISITMIFLMPAKQRMVNASLFLPFPELIWLSLTGNQLLGCTENQVDVGFEKLSALTNLEVLDISENGFANNVTSSLAHLCLR</sequence>
<dbReference type="EMBL" id="CAMGYJ010000003">
    <property type="protein sequence ID" value="CAI0388729.1"/>
    <property type="molecule type" value="Genomic_DNA"/>
</dbReference>
<evidence type="ECO:0000313" key="2">
    <source>
        <dbReference type="Proteomes" id="UP001154282"/>
    </source>
</evidence>
<reference evidence="1" key="1">
    <citation type="submission" date="2022-08" db="EMBL/GenBank/DDBJ databases">
        <authorList>
            <person name="Gutierrez-Valencia J."/>
        </authorList>
    </citation>
    <scope>NUCLEOTIDE SEQUENCE</scope>
</reference>
<evidence type="ECO:0000313" key="1">
    <source>
        <dbReference type="EMBL" id="CAI0388729.1"/>
    </source>
</evidence>
<name>A0AAV0HUV7_9ROSI</name>
<gene>
    <name evidence="1" type="ORF">LITE_LOCUS5951</name>
</gene>
<accession>A0AAV0HUV7</accession>
<comment type="caution">
    <text evidence="1">The sequence shown here is derived from an EMBL/GenBank/DDBJ whole genome shotgun (WGS) entry which is preliminary data.</text>
</comment>
<dbReference type="Proteomes" id="UP001154282">
    <property type="component" value="Unassembled WGS sequence"/>
</dbReference>
<dbReference type="AlphaFoldDB" id="A0AAV0HUV7"/>
<organism evidence="1 2">
    <name type="scientific">Linum tenue</name>
    <dbReference type="NCBI Taxonomy" id="586396"/>
    <lineage>
        <taxon>Eukaryota</taxon>
        <taxon>Viridiplantae</taxon>
        <taxon>Streptophyta</taxon>
        <taxon>Embryophyta</taxon>
        <taxon>Tracheophyta</taxon>
        <taxon>Spermatophyta</taxon>
        <taxon>Magnoliopsida</taxon>
        <taxon>eudicotyledons</taxon>
        <taxon>Gunneridae</taxon>
        <taxon>Pentapetalae</taxon>
        <taxon>rosids</taxon>
        <taxon>fabids</taxon>
        <taxon>Malpighiales</taxon>
        <taxon>Linaceae</taxon>
        <taxon>Linum</taxon>
    </lineage>
</organism>